<feature type="transmembrane region" description="Helical" evidence="1">
    <location>
        <begin position="220"/>
        <end position="241"/>
    </location>
</feature>
<keyword evidence="1" id="KW-0472">Membrane</keyword>
<accession>A0ABY2CI80</accession>
<dbReference type="RefSeq" id="WP_243692561.1">
    <property type="nucleotide sequence ID" value="NZ_SMCN01000021.1"/>
</dbReference>
<evidence type="ECO:0000313" key="3">
    <source>
        <dbReference type="Proteomes" id="UP000295649"/>
    </source>
</evidence>
<name>A0ABY2CI80_METMH</name>
<dbReference type="EMBL" id="SMCN01000021">
    <property type="protein sequence ID" value="TCV79157.1"/>
    <property type="molecule type" value="Genomic_DNA"/>
</dbReference>
<organism evidence="2 3">
    <name type="scientific">Methylomonas methanica</name>
    <dbReference type="NCBI Taxonomy" id="421"/>
    <lineage>
        <taxon>Bacteria</taxon>
        <taxon>Pseudomonadati</taxon>
        <taxon>Pseudomonadota</taxon>
        <taxon>Gammaproteobacteria</taxon>
        <taxon>Methylococcales</taxon>
        <taxon>Methylococcaceae</taxon>
        <taxon>Methylomonas</taxon>
    </lineage>
</organism>
<dbReference type="Proteomes" id="UP000295649">
    <property type="component" value="Unassembled WGS sequence"/>
</dbReference>
<comment type="caution">
    <text evidence="2">The sequence shown here is derived from an EMBL/GenBank/DDBJ whole genome shotgun (WGS) entry which is preliminary data.</text>
</comment>
<evidence type="ECO:0000256" key="1">
    <source>
        <dbReference type="SAM" id="Phobius"/>
    </source>
</evidence>
<feature type="transmembrane region" description="Helical" evidence="1">
    <location>
        <begin position="367"/>
        <end position="389"/>
    </location>
</feature>
<protein>
    <submittedName>
        <fullName evidence="2">Iron-regulated membrane protein</fullName>
    </submittedName>
</protein>
<reference evidence="2 3" key="1">
    <citation type="submission" date="2019-03" db="EMBL/GenBank/DDBJ databases">
        <title>Systems level insights into methane cycling in arid and semi-arid ecosystems.</title>
        <authorList>
            <person name="Kalyuzhnaya M."/>
        </authorList>
    </citation>
    <scope>NUCLEOTIDE SEQUENCE [LARGE SCALE GENOMIC DNA]</scope>
    <source>
        <strain evidence="2 3">S-1</strain>
    </source>
</reference>
<keyword evidence="1" id="KW-1133">Transmembrane helix</keyword>
<feature type="transmembrane region" description="Helical" evidence="1">
    <location>
        <begin position="31"/>
        <end position="59"/>
    </location>
</feature>
<keyword evidence="1" id="KW-0812">Transmembrane</keyword>
<proteinExistence type="predicted"/>
<sequence>MSIKLQPFFRMPETHYPLIVRPRFILNARKWWSLCHVYLALSLGLIFALIGLTGSLSIYREELDSLFNPHLQVDAPQTPALSPDKIAAAVRAAHPDRHGAWTLEMPRTPDGMITAWFEKPKESVDAFYAPLMVSINPYTGEVVDSRLWGQTLSTWILDLHTQLQLDGFGRNALAVLGGLLMLSVCSGLYLWWPGWRQLAHAFTVRHDAGVMRLMFDLHRLVGFASAGFLILLAFTGFHLAYPTLLENLTAASGMGHGDAGPNVRSTAIPNDRPVSLSEAILVARGPFPSSEVRRITTPVGELGTYRINLRQRDEINQHHPFTTVWVDRWSGQIRDVQNPSKFSAGQTFTTWLWPLHTGEAFGSSGRLLWFFAGLTPALLYASGLIHWLFRHGFVADREVDLKRATETAVADCVKVSKFGLKLIIDVLIPALRRALQKLYGRVRQVKRLK</sequence>
<keyword evidence="3" id="KW-1185">Reference proteome</keyword>
<feature type="transmembrane region" description="Helical" evidence="1">
    <location>
        <begin position="172"/>
        <end position="192"/>
    </location>
</feature>
<dbReference type="PANTHER" id="PTHR34219">
    <property type="entry name" value="IRON-REGULATED INNER MEMBRANE PROTEIN-RELATED"/>
    <property type="match status" value="1"/>
</dbReference>
<dbReference type="Pfam" id="PF03929">
    <property type="entry name" value="PepSY_TM"/>
    <property type="match status" value="1"/>
</dbReference>
<dbReference type="InterPro" id="IPR005625">
    <property type="entry name" value="PepSY-ass_TM"/>
</dbReference>
<evidence type="ECO:0000313" key="2">
    <source>
        <dbReference type="EMBL" id="TCV79157.1"/>
    </source>
</evidence>
<gene>
    <name evidence="2" type="ORF">EDE11_12131</name>
</gene>